<evidence type="ECO:0000313" key="3">
    <source>
        <dbReference type="Proteomes" id="UP001309876"/>
    </source>
</evidence>
<dbReference type="Proteomes" id="UP001309876">
    <property type="component" value="Unassembled WGS sequence"/>
</dbReference>
<dbReference type="PANTHER" id="PTHR13887">
    <property type="entry name" value="GLUTATHIONE S-TRANSFERASE KAPPA"/>
    <property type="match status" value="1"/>
</dbReference>
<dbReference type="Gene3D" id="3.40.30.10">
    <property type="entry name" value="Glutaredoxin"/>
    <property type="match status" value="1"/>
</dbReference>
<dbReference type="CDD" id="cd03024">
    <property type="entry name" value="DsbA_FrnE"/>
    <property type="match status" value="1"/>
</dbReference>
<organism evidence="2 3">
    <name type="scientific">Lithohypha guttulata</name>
    <dbReference type="NCBI Taxonomy" id="1690604"/>
    <lineage>
        <taxon>Eukaryota</taxon>
        <taxon>Fungi</taxon>
        <taxon>Dikarya</taxon>
        <taxon>Ascomycota</taxon>
        <taxon>Pezizomycotina</taxon>
        <taxon>Eurotiomycetes</taxon>
        <taxon>Chaetothyriomycetidae</taxon>
        <taxon>Chaetothyriales</taxon>
        <taxon>Trichomeriaceae</taxon>
        <taxon>Lithohypha</taxon>
    </lineage>
</organism>
<keyword evidence="3" id="KW-1185">Reference proteome</keyword>
<feature type="domain" description="DSBA-like thioredoxin" evidence="1">
    <location>
        <begin position="10"/>
        <end position="219"/>
    </location>
</feature>
<sequence>MTHYPILITSDIVCPWCYIGHTRLTKAISAHKQTYPNDTFHLRYLPFYLNPPPHLSSNNLPAFPVSSANKRDYMVAKFGAQRASDIESRLLAAAASEGLTFSMGGKTGISRNGHRLVYYGQTHGGEEGQNAVMLGLWKRYYEREVDITELDVLVEVGVEAGLGGAEEIREFLLSGRDGVEVDKLAEESRMNGISGVPNYVLMDTWEVSGAQESQVFQQLFRRWKDMEAKGKVASGEPADDVKANACL</sequence>
<accession>A0AAN7YBC7</accession>
<dbReference type="AlphaFoldDB" id="A0AAN7YBC7"/>
<proteinExistence type="predicted"/>
<dbReference type="EMBL" id="JAVRRJ010000003">
    <property type="protein sequence ID" value="KAK5086595.1"/>
    <property type="molecule type" value="Genomic_DNA"/>
</dbReference>
<name>A0AAN7YBC7_9EURO</name>
<dbReference type="InterPro" id="IPR001853">
    <property type="entry name" value="DSBA-like_thioredoxin_dom"/>
</dbReference>
<dbReference type="InterPro" id="IPR036249">
    <property type="entry name" value="Thioredoxin-like_sf"/>
</dbReference>
<evidence type="ECO:0000313" key="2">
    <source>
        <dbReference type="EMBL" id="KAK5086595.1"/>
    </source>
</evidence>
<reference evidence="2 3" key="1">
    <citation type="submission" date="2023-08" db="EMBL/GenBank/DDBJ databases">
        <title>Black Yeasts Isolated from many extreme environments.</title>
        <authorList>
            <person name="Coleine C."/>
            <person name="Stajich J.E."/>
            <person name="Selbmann L."/>
        </authorList>
    </citation>
    <scope>NUCLEOTIDE SEQUENCE [LARGE SCALE GENOMIC DNA]</scope>
    <source>
        <strain evidence="2 3">CCFEE 5910</strain>
    </source>
</reference>
<comment type="caution">
    <text evidence="2">The sequence shown here is derived from an EMBL/GenBank/DDBJ whole genome shotgun (WGS) entry which is preliminary data.</text>
</comment>
<dbReference type="PANTHER" id="PTHR13887:SF41">
    <property type="entry name" value="THIOREDOXIN SUPERFAMILY PROTEIN"/>
    <property type="match status" value="1"/>
</dbReference>
<gene>
    <name evidence="2" type="ORF">LTR05_003763</name>
</gene>
<evidence type="ECO:0000259" key="1">
    <source>
        <dbReference type="Pfam" id="PF01323"/>
    </source>
</evidence>
<protein>
    <recommendedName>
        <fullName evidence="1">DSBA-like thioredoxin domain-containing protein</fullName>
    </recommendedName>
</protein>
<dbReference type="Pfam" id="PF01323">
    <property type="entry name" value="DSBA"/>
    <property type="match status" value="1"/>
</dbReference>
<dbReference type="GO" id="GO:0016491">
    <property type="term" value="F:oxidoreductase activity"/>
    <property type="evidence" value="ECO:0007669"/>
    <property type="project" value="InterPro"/>
</dbReference>
<dbReference type="SUPFAM" id="SSF52833">
    <property type="entry name" value="Thioredoxin-like"/>
    <property type="match status" value="1"/>
</dbReference>